<dbReference type="EMBL" id="ATFE01000001">
    <property type="protein sequence ID" value="EPF30143.1"/>
    <property type="molecule type" value="Genomic_DNA"/>
</dbReference>
<name>A0AA87NTC4_TREMD</name>
<accession>A0AA87NTC4</accession>
<evidence type="ECO:0000313" key="2">
    <source>
        <dbReference type="Proteomes" id="UP000014634"/>
    </source>
</evidence>
<organism evidence="1 2">
    <name type="scientific">Treponema medium ATCC 700293</name>
    <dbReference type="NCBI Taxonomy" id="1125700"/>
    <lineage>
        <taxon>Bacteria</taxon>
        <taxon>Pseudomonadati</taxon>
        <taxon>Spirochaetota</taxon>
        <taxon>Spirochaetia</taxon>
        <taxon>Spirochaetales</taxon>
        <taxon>Treponemataceae</taxon>
        <taxon>Treponema</taxon>
    </lineage>
</organism>
<dbReference type="Proteomes" id="UP000014634">
    <property type="component" value="Unassembled WGS sequence"/>
</dbReference>
<reference evidence="1 2" key="1">
    <citation type="submission" date="2013-04" db="EMBL/GenBank/DDBJ databases">
        <title>The Genome Sequence of Treponema medium ATCC 700293.</title>
        <authorList>
            <consortium name="The Broad Institute Genomics Platform"/>
            <person name="Earl A."/>
            <person name="Ward D."/>
            <person name="Feldgarden M."/>
            <person name="Gevers D."/>
            <person name="Leonetti C."/>
            <person name="Blanton J.M."/>
            <person name="Dewhirst F.E."/>
            <person name="Izard J."/>
            <person name="Walker B."/>
            <person name="Young S."/>
            <person name="Zeng Q."/>
            <person name="Gargeya S."/>
            <person name="Fitzgerald M."/>
            <person name="Haas B."/>
            <person name="Abouelleil A."/>
            <person name="Allen A.W."/>
            <person name="Alvarado L."/>
            <person name="Arachchi H.M."/>
            <person name="Berlin A.M."/>
            <person name="Chapman S.B."/>
            <person name="Gainer-Dewar J."/>
            <person name="Goldberg J."/>
            <person name="Griggs A."/>
            <person name="Gujja S."/>
            <person name="Hansen M."/>
            <person name="Howarth C."/>
            <person name="Imamovic A."/>
            <person name="Ireland A."/>
            <person name="Larimer J."/>
            <person name="McCowan C."/>
            <person name="Murphy C."/>
            <person name="Pearson M."/>
            <person name="Poon T.W."/>
            <person name="Priest M."/>
            <person name="Roberts A."/>
            <person name="Saif S."/>
            <person name="Shea T."/>
            <person name="Sisk P."/>
            <person name="Sykes S."/>
            <person name="Wortman J."/>
            <person name="Nusbaum C."/>
            <person name="Birren B."/>
        </authorList>
    </citation>
    <scope>NUCLEOTIDE SEQUENCE [LARGE SCALE GENOMIC DNA]</scope>
    <source>
        <strain evidence="1 2">ATCC 700293</strain>
    </source>
</reference>
<sequence length="46" mass="5333">MKSIFFYRIPPPPPLGVNLLIVNYLLGKPIRPFTSVDELYKQQISE</sequence>
<proteinExistence type="predicted"/>
<evidence type="ECO:0000313" key="1">
    <source>
        <dbReference type="EMBL" id="EPF30143.1"/>
    </source>
</evidence>
<comment type="caution">
    <text evidence="1">The sequence shown here is derived from an EMBL/GenBank/DDBJ whole genome shotgun (WGS) entry which is preliminary data.</text>
</comment>
<gene>
    <name evidence="1" type="ORF">HMPREF9195_00156</name>
</gene>
<dbReference type="AlphaFoldDB" id="A0AA87NTC4"/>
<protein>
    <submittedName>
        <fullName evidence="1">Uncharacterized protein</fullName>
    </submittedName>
</protein>